<dbReference type="AlphaFoldDB" id="A0AAU9J378"/>
<reference evidence="3" key="1">
    <citation type="submission" date="2021-09" db="EMBL/GenBank/DDBJ databases">
        <authorList>
            <consortium name="AG Swart"/>
            <person name="Singh M."/>
            <person name="Singh A."/>
            <person name="Seah K."/>
            <person name="Emmerich C."/>
        </authorList>
    </citation>
    <scope>NUCLEOTIDE SEQUENCE</scope>
    <source>
        <strain evidence="3">ATCC30299</strain>
    </source>
</reference>
<evidence type="ECO:0000259" key="2">
    <source>
        <dbReference type="PROSITE" id="PS50021"/>
    </source>
</evidence>
<evidence type="ECO:0000313" key="3">
    <source>
        <dbReference type="EMBL" id="CAG9320284.1"/>
    </source>
</evidence>
<evidence type="ECO:0000313" key="4">
    <source>
        <dbReference type="Proteomes" id="UP001162131"/>
    </source>
</evidence>
<dbReference type="EMBL" id="CAJZBQ010000025">
    <property type="protein sequence ID" value="CAG9320284.1"/>
    <property type="molecule type" value="Genomic_DNA"/>
</dbReference>
<dbReference type="InterPro" id="IPR001715">
    <property type="entry name" value="CH_dom"/>
</dbReference>
<dbReference type="Pfam" id="PF00307">
    <property type="entry name" value="CH"/>
    <property type="match status" value="2"/>
</dbReference>
<protein>
    <recommendedName>
        <fullName evidence="2">Calponin-homology (CH) domain-containing protein</fullName>
    </recommendedName>
</protein>
<name>A0AAU9J378_9CILI</name>
<feature type="compositionally biased region" description="Polar residues" evidence="1">
    <location>
        <begin position="133"/>
        <end position="155"/>
    </location>
</feature>
<accession>A0AAU9J378</accession>
<dbReference type="SUPFAM" id="SSF47576">
    <property type="entry name" value="Calponin-homology domain, CH-domain"/>
    <property type="match status" value="3"/>
</dbReference>
<dbReference type="InterPro" id="IPR036872">
    <property type="entry name" value="CH_dom_sf"/>
</dbReference>
<feature type="domain" description="Calponin-homology (CH)" evidence="2">
    <location>
        <begin position="597"/>
        <end position="703"/>
    </location>
</feature>
<dbReference type="Proteomes" id="UP001162131">
    <property type="component" value="Unassembled WGS sequence"/>
</dbReference>
<proteinExistence type="predicted"/>
<feature type="domain" description="Calponin-homology (CH)" evidence="2">
    <location>
        <begin position="8"/>
        <end position="120"/>
    </location>
</feature>
<keyword evidence="4" id="KW-1185">Reference proteome</keyword>
<dbReference type="CDD" id="cd00014">
    <property type="entry name" value="CH_SF"/>
    <property type="match status" value="2"/>
</dbReference>
<evidence type="ECO:0000256" key="1">
    <source>
        <dbReference type="SAM" id="MobiDB-lite"/>
    </source>
</evidence>
<sequence length="725" mass="83500">MKADSRLKNDFSDLIDWINSFDVPSCLLASSIEDLKSGIVLCDALAYLKSRPLFPDVKRHSNFQKSPKSSAIHNFQVFLREVGSSLPSPLNSYTPQDLFSDFNKLYNILKWLSAIFGHETVNEELTEREIKRPNTSTDSKSLTKNYSKVIQSSPPKSYERAVSTPKARENSSYSQQRLFKTPRSHTPISQAKNRLASPKSIVKKQAAPKTFLPLNKLQDIEQPYDPPQRTRREIRIISDSVKSQVHDWLAGLNIVKNDIIEEASSGTLFCDLINRLEGRQEVIKGIHRTKNKSSIQANINKALSYLRQLEKFSSEHLWNGHNIMDGDENEIWGLLKDIYDYYSISKSQNSQNNSFYSARNNKSPKGLYRFDMGKSTSRILSPRPVITESEQIEPNFLENNRHKEISQETIRKIKFWLRNLGLGHLLELEGKHFLQDPFRNGYIISEVVKTIDGEKSSKAFPSCKNVQNTKENIRLSLDSLKTNHRSIFSSYQYDIDEILNGEKKTIWCLLEELMIENSPHRVLSNERISDPKLLLQLEKSMFAFQKAAPRLPFSKEDELRSPKQISFLEDSRNFSLNRSAKNEDIFPDRKESRQNFSYRSSFNFNWLQIFGINIDMENDVIPEFSSGVLLCEILQKLERRKIPGVDARPKSTPVCLHNVAKALDVLKAKPKFPSKLFFIENDIVNGKGETIRELLLSIFKIYKVTINSLSKFRSKSHERVSNSFL</sequence>
<comment type="caution">
    <text evidence="3">The sequence shown here is derived from an EMBL/GenBank/DDBJ whole genome shotgun (WGS) entry which is preliminary data.</text>
</comment>
<dbReference type="PROSITE" id="PS50021">
    <property type="entry name" value="CH"/>
    <property type="match status" value="2"/>
</dbReference>
<organism evidence="3 4">
    <name type="scientific">Blepharisma stoltei</name>
    <dbReference type="NCBI Taxonomy" id="1481888"/>
    <lineage>
        <taxon>Eukaryota</taxon>
        <taxon>Sar</taxon>
        <taxon>Alveolata</taxon>
        <taxon>Ciliophora</taxon>
        <taxon>Postciliodesmatophora</taxon>
        <taxon>Heterotrichea</taxon>
        <taxon>Heterotrichida</taxon>
        <taxon>Blepharismidae</taxon>
        <taxon>Blepharisma</taxon>
    </lineage>
</organism>
<dbReference type="Gene3D" id="1.10.418.10">
    <property type="entry name" value="Calponin-like domain"/>
    <property type="match status" value="2"/>
</dbReference>
<gene>
    <name evidence="3" type="ORF">BSTOLATCC_MIC26204</name>
</gene>
<feature type="region of interest" description="Disordered" evidence="1">
    <location>
        <begin position="129"/>
        <end position="200"/>
    </location>
</feature>
<feature type="compositionally biased region" description="Polar residues" evidence="1">
    <location>
        <begin position="170"/>
        <end position="192"/>
    </location>
</feature>